<dbReference type="PANTHER" id="PTHR21461">
    <property type="entry name" value="GLYCOSYLTRANSFERASE FAMILY 92 PROTEIN"/>
    <property type="match status" value="1"/>
</dbReference>
<evidence type="ECO:0000256" key="1">
    <source>
        <dbReference type="ARBA" id="ARBA00004167"/>
    </source>
</evidence>
<reference evidence="9" key="1">
    <citation type="submission" date="2023-08" db="EMBL/GenBank/DDBJ databases">
        <authorList>
            <person name="Chen Y."/>
            <person name="Shah S."/>
            <person name="Dougan E. K."/>
            <person name="Thang M."/>
            <person name="Chan C."/>
        </authorList>
    </citation>
    <scope>NUCLEOTIDE SEQUENCE</scope>
</reference>
<evidence type="ECO:0000256" key="7">
    <source>
        <dbReference type="ARBA" id="ARBA00023136"/>
    </source>
</evidence>
<evidence type="ECO:0000313" key="10">
    <source>
        <dbReference type="Proteomes" id="UP001178507"/>
    </source>
</evidence>
<evidence type="ECO:0000256" key="5">
    <source>
        <dbReference type="ARBA" id="ARBA00022692"/>
    </source>
</evidence>
<evidence type="ECO:0000256" key="2">
    <source>
        <dbReference type="ARBA" id="ARBA00007647"/>
    </source>
</evidence>
<evidence type="ECO:0000256" key="6">
    <source>
        <dbReference type="ARBA" id="ARBA00022989"/>
    </source>
</evidence>
<feature type="signal peptide" evidence="8">
    <location>
        <begin position="1"/>
        <end position="19"/>
    </location>
</feature>
<keyword evidence="8" id="KW-0732">Signal</keyword>
<dbReference type="GO" id="GO:0005737">
    <property type="term" value="C:cytoplasm"/>
    <property type="evidence" value="ECO:0007669"/>
    <property type="project" value="TreeGrafter"/>
</dbReference>
<dbReference type="Proteomes" id="UP001178507">
    <property type="component" value="Unassembled WGS sequence"/>
</dbReference>
<dbReference type="AlphaFoldDB" id="A0AA36IE21"/>
<keyword evidence="3" id="KW-0328">Glycosyltransferase</keyword>
<dbReference type="GO" id="GO:0016020">
    <property type="term" value="C:membrane"/>
    <property type="evidence" value="ECO:0007669"/>
    <property type="project" value="UniProtKB-SubCell"/>
</dbReference>
<evidence type="ECO:0008006" key="11">
    <source>
        <dbReference type="Google" id="ProtNLM"/>
    </source>
</evidence>
<protein>
    <recommendedName>
        <fullName evidence="11">Glycosyltransferase family 92 protein</fullName>
    </recommendedName>
</protein>
<name>A0AA36IE21_9DINO</name>
<evidence type="ECO:0000256" key="4">
    <source>
        <dbReference type="ARBA" id="ARBA00022679"/>
    </source>
</evidence>
<feature type="chain" id="PRO_5041331860" description="Glycosyltransferase family 92 protein" evidence="8">
    <location>
        <begin position="20"/>
        <end position="473"/>
    </location>
</feature>
<accession>A0AA36IE21</accession>
<organism evidence="9 10">
    <name type="scientific">Effrenium voratum</name>
    <dbReference type="NCBI Taxonomy" id="2562239"/>
    <lineage>
        <taxon>Eukaryota</taxon>
        <taxon>Sar</taxon>
        <taxon>Alveolata</taxon>
        <taxon>Dinophyceae</taxon>
        <taxon>Suessiales</taxon>
        <taxon>Symbiodiniaceae</taxon>
        <taxon>Effrenium</taxon>
    </lineage>
</organism>
<gene>
    <name evidence="9" type="ORF">EVOR1521_LOCUS12488</name>
</gene>
<sequence>MSLQALVALTLSLVLAVTGSDCEDAWLVQARTRARSPRDLAVVEPPAPMPWGHLELQFLSAIPVFGNGTNYIALLHDYNESLWHYANENQLFCASADGSHKAAFKLWRAETVMISQMIMAFHCPWPQEAADGAYHLIVQSNEGVLGEVRTRQAPNLLGRHETIACINVAWNTPGMKPTSTRAPQWLEYNLMHGVGHFLLYTQDGMDQEFLQVYRPYLQEGLATRIHITPVKTQFNTSRGMHYSTHNWVANDCLYRAKHHARWLMPTIDLDEYLVLKESAPPAWHGPHFMAKLWDQVAANVSKTRDEVHAVMLSRYNFLISPAPELEVTSTLRQREVAPLCPKYVLNPDAINLAFVHWPTNWAEGTVSLVLPKDLASLNHYRFSEEKYLGEEMRDETLVPEAPAIANALRARFRKPWEELVLELTPTADPPAHVPDVDVPQKVNYSARAWTCFNAVRDASKVEIVHLRGGLTDP</sequence>
<dbReference type="Pfam" id="PF01697">
    <property type="entry name" value="Glyco_transf_92"/>
    <property type="match status" value="1"/>
</dbReference>
<keyword evidence="5" id="KW-0812">Transmembrane</keyword>
<keyword evidence="7" id="KW-0472">Membrane</keyword>
<keyword evidence="4" id="KW-0808">Transferase</keyword>
<comment type="similarity">
    <text evidence="2">Belongs to the glycosyltransferase 92 family.</text>
</comment>
<comment type="subcellular location">
    <subcellularLocation>
        <location evidence="1">Membrane</location>
        <topology evidence="1">Single-pass membrane protein</topology>
    </subcellularLocation>
</comment>
<keyword evidence="6" id="KW-1133">Transmembrane helix</keyword>
<dbReference type="PANTHER" id="PTHR21461:SF12">
    <property type="entry name" value="GALACTAN BETA-1,4-GALACTOSYLTRANSFERASE GALS2"/>
    <property type="match status" value="1"/>
</dbReference>
<comment type="caution">
    <text evidence="9">The sequence shown here is derived from an EMBL/GenBank/DDBJ whole genome shotgun (WGS) entry which is preliminary data.</text>
</comment>
<dbReference type="GO" id="GO:0016757">
    <property type="term" value="F:glycosyltransferase activity"/>
    <property type="evidence" value="ECO:0007669"/>
    <property type="project" value="UniProtKB-KW"/>
</dbReference>
<evidence type="ECO:0000256" key="8">
    <source>
        <dbReference type="SAM" id="SignalP"/>
    </source>
</evidence>
<dbReference type="InterPro" id="IPR008166">
    <property type="entry name" value="Glyco_transf_92"/>
</dbReference>
<dbReference type="EMBL" id="CAUJNA010001320">
    <property type="protein sequence ID" value="CAJ1386023.1"/>
    <property type="molecule type" value="Genomic_DNA"/>
</dbReference>
<proteinExistence type="inferred from homology"/>
<keyword evidence="10" id="KW-1185">Reference proteome</keyword>
<evidence type="ECO:0000256" key="3">
    <source>
        <dbReference type="ARBA" id="ARBA00022676"/>
    </source>
</evidence>
<evidence type="ECO:0000313" key="9">
    <source>
        <dbReference type="EMBL" id="CAJ1386023.1"/>
    </source>
</evidence>